<name>A0ABT2TIE3_9FIRM</name>
<dbReference type="PANTHER" id="PTHR43427:SF12">
    <property type="entry name" value="CHLORIDE TRANSPORTER"/>
    <property type="match status" value="1"/>
</dbReference>
<evidence type="ECO:0000313" key="7">
    <source>
        <dbReference type="Proteomes" id="UP001652442"/>
    </source>
</evidence>
<dbReference type="RefSeq" id="WP_158424655.1">
    <property type="nucleotide sequence ID" value="NZ_JAOQJQ010000002.1"/>
</dbReference>
<keyword evidence="2 5" id="KW-0812">Transmembrane</keyword>
<dbReference type="Gene3D" id="1.10.3080.10">
    <property type="entry name" value="Clc chloride channel"/>
    <property type="match status" value="1"/>
</dbReference>
<evidence type="ECO:0000313" key="6">
    <source>
        <dbReference type="EMBL" id="MCU6761877.1"/>
    </source>
</evidence>
<keyword evidence="3 5" id="KW-1133">Transmembrane helix</keyword>
<evidence type="ECO:0000256" key="1">
    <source>
        <dbReference type="ARBA" id="ARBA00004141"/>
    </source>
</evidence>
<keyword evidence="4 5" id="KW-0472">Membrane</keyword>
<dbReference type="EMBL" id="JAOQJQ010000002">
    <property type="protein sequence ID" value="MCU6761877.1"/>
    <property type="molecule type" value="Genomic_DNA"/>
</dbReference>
<evidence type="ECO:0000256" key="4">
    <source>
        <dbReference type="ARBA" id="ARBA00023136"/>
    </source>
</evidence>
<comment type="subcellular location">
    <subcellularLocation>
        <location evidence="1">Membrane</location>
        <topology evidence="1">Multi-pass membrane protein</topology>
    </subcellularLocation>
</comment>
<sequence>MKKSFLYYKTILIHTLAAILIGLIIGAVDALFGRVLLTITDFRQEHLYLLLPFLGPAGLLILFLYRKLSPKSLGGMGLIFDTGFQENKHIPKLLVPLIMLTTWITHLFGGSAGREGVAVQMGAAISHTIGRKLHVQNNARLYLLIGMAAGFAGLFQTPLAAVFFALEVLVAGSLFYEAVIPCLAASFTAGFTSHLLGLEKFSVIVSDKLVFTPDTIVKLIITAVIFGIIGGSFAWCLQAAKKRLASWFPNVYFRILITGICLSLLLLFIHQGRYTGLGTNLISAAFENQTIYPYDFLLKFGFTVITLAAGYQGGEVPPLFAIGCTAGILLGNLFGLPVALTAALGYAAVFGSATNTLLAPVIIGIEVFGPQNAVYFLIVCSIAYACNGNMTIYGRQRQYQGQEWQSRSSK</sequence>
<accession>A0ABT2TIE3</accession>
<comment type="caution">
    <text evidence="6">The sequence shown here is derived from an EMBL/GenBank/DDBJ whole genome shotgun (WGS) entry which is preliminary data.</text>
</comment>
<feature type="transmembrane region" description="Helical" evidence="5">
    <location>
        <begin position="252"/>
        <end position="270"/>
    </location>
</feature>
<feature type="transmembrane region" description="Helical" evidence="5">
    <location>
        <begin position="12"/>
        <end position="35"/>
    </location>
</feature>
<gene>
    <name evidence="6" type="ORF">OCV88_05915</name>
</gene>
<dbReference type="PANTHER" id="PTHR43427">
    <property type="entry name" value="CHLORIDE CHANNEL PROTEIN CLC-E"/>
    <property type="match status" value="1"/>
</dbReference>
<evidence type="ECO:0000256" key="5">
    <source>
        <dbReference type="SAM" id="Phobius"/>
    </source>
</evidence>
<organism evidence="6 7">
    <name type="scientific">Brotonthovivens ammoniilytica</name>
    <dbReference type="NCBI Taxonomy" id="2981725"/>
    <lineage>
        <taxon>Bacteria</taxon>
        <taxon>Bacillati</taxon>
        <taxon>Bacillota</taxon>
        <taxon>Clostridia</taxon>
        <taxon>Lachnospirales</taxon>
        <taxon>Lachnospiraceae</taxon>
        <taxon>Brotonthovivens</taxon>
    </lineage>
</organism>
<feature type="transmembrane region" description="Helical" evidence="5">
    <location>
        <begin position="178"/>
        <end position="198"/>
    </location>
</feature>
<dbReference type="PRINTS" id="PR00762">
    <property type="entry name" value="CLCHANNEL"/>
</dbReference>
<feature type="transmembrane region" description="Helical" evidence="5">
    <location>
        <begin position="319"/>
        <end position="340"/>
    </location>
</feature>
<dbReference type="InterPro" id="IPR050368">
    <property type="entry name" value="ClC-type_chloride_channel"/>
</dbReference>
<dbReference type="InterPro" id="IPR014743">
    <property type="entry name" value="Cl-channel_core"/>
</dbReference>
<feature type="transmembrane region" description="Helical" evidence="5">
    <location>
        <begin position="219"/>
        <end position="240"/>
    </location>
</feature>
<feature type="transmembrane region" description="Helical" evidence="5">
    <location>
        <begin position="141"/>
        <end position="166"/>
    </location>
</feature>
<feature type="transmembrane region" description="Helical" evidence="5">
    <location>
        <begin position="291"/>
        <end position="313"/>
    </location>
</feature>
<feature type="transmembrane region" description="Helical" evidence="5">
    <location>
        <begin position="47"/>
        <end position="65"/>
    </location>
</feature>
<dbReference type="SUPFAM" id="SSF81340">
    <property type="entry name" value="Clc chloride channel"/>
    <property type="match status" value="1"/>
</dbReference>
<keyword evidence="7" id="KW-1185">Reference proteome</keyword>
<dbReference type="Proteomes" id="UP001652442">
    <property type="component" value="Unassembled WGS sequence"/>
</dbReference>
<evidence type="ECO:0000256" key="3">
    <source>
        <dbReference type="ARBA" id="ARBA00022989"/>
    </source>
</evidence>
<dbReference type="Pfam" id="PF00654">
    <property type="entry name" value="Voltage_CLC"/>
    <property type="match status" value="1"/>
</dbReference>
<reference evidence="6 7" key="1">
    <citation type="journal article" date="2021" name="ISME Commun">
        <title>Automated analysis of genomic sequences facilitates high-throughput and comprehensive description of bacteria.</title>
        <authorList>
            <person name="Hitch T.C.A."/>
        </authorList>
    </citation>
    <scope>NUCLEOTIDE SEQUENCE [LARGE SCALE GENOMIC DNA]</scope>
    <source>
        <strain evidence="6 7">Sanger_109</strain>
    </source>
</reference>
<protein>
    <submittedName>
        <fullName evidence="6">Chloride channel protein</fullName>
    </submittedName>
</protein>
<evidence type="ECO:0000256" key="2">
    <source>
        <dbReference type="ARBA" id="ARBA00022692"/>
    </source>
</evidence>
<proteinExistence type="predicted"/>
<dbReference type="InterPro" id="IPR001807">
    <property type="entry name" value="ClC"/>
</dbReference>